<dbReference type="EMBL" id="JAZHXI010000008">
    <property type="protein sequence ID" value="KAL2069210.1"/>
    <property type="molecule type" value="Genomic_DNA"/>
</dbReference>
<dbReference type="PANTHER" id="PTHR21089">
    <property type="entry name" value="SHIKIMATE DEHYDROGENASE"/>
    <property type="match status" value="1"/>
</dbReference>
<feature type="compositionally biased region" description="Basic and acidic residues" evidence="3">
    <location>
        <begin position="1"/>
        <end position="15"/>
    </location>
</feature>
<dbReference type="PANTHER" id="PTHR21089:SF1">
    <property type="entry name" value="BIFUNCTIONAL 3-DEHYDROQUINATE DEHYDRATASE_SHIKIMATE DEHYDROGENASE, CHLOROPLASTIC"/>
    <property type="match status" value="1"/>
</dbReference>
<gene>
    <name evidence="6" type="ORF">VTL71DRAFT_15548</name>
</gene>
<dbReference type="SUPFAM" id="SSF51735">
    <property type="entry name" value="NAD(P)-binding Rossmann-fold domains"/>
    <property type="match status" value="1"/>
</dbReference>
<feature type="compositionally biased region" description="Low complexity" evidence="3">
    <location>
        <begin position="27"/>
        <end position="44"/>
    </location>
</feature>
<accession>A0ABR4CGY2</accession>
<dbReference type="Gene3D" id="3.40.50.720">
    <property type="entry name" value="NAD(P)-binding Rossmann-like Domain"/>
    <property type="match status" value="1"/>
</dbReference>
<protein>
    <recommendedName>
        <fullName evidence="8">Quinate repressor protein</fullName>
    </recommendedName>
</protein>
<dbReference type="Gene3D" id="3.40.50.10860">
    <property type="entry name" value="Leucine Dehydrogenase, chain A, domain 1"/>
    <property type="match status" value="1"/>
</dbReference>
<evidence type="ECO:0000256" key="1">
    <source>
        <dbReference type="ARBA" id="ARBA00006477"/>
    </source>
</evidence>
<dbReference type="InterPro" id="IPR031322">
    <property type="entry name" value="Shikimate/glucono_kinase"/>
</dbReference>
<evidence type="ECO:0000313" key="6">
    <source>
        <dbReference type="EMBL" id="KAL2069210.1"/>
    </source>
</evidence>
<dbReference type="SUPFAM" id="SSF51569">
    <property type="entry name" value="Aldolase"/>
    <property type="match status" value="1"/>
</dbReference>
<dbReference type="Gene3D" id="3.20.20.70">
    <property type="entry name" value="Aldolase class I"/>
    <property type="match status" value="1"/>
</dbReference>
<reference evidence="6 7" key="1">
    <citation type="journal article" date="2024" name="Commun. Biol.">
        <title>Comparative genomic analysis of thermophilic fungi reveals convergent evolutionary adaptations and gene losses.</title>
        <authorList>
            <person name="Steindorff A.S."/>
            <person name="Aguilar-Pontes M.V."/>
            <person name="Robinson A.J."/>
            <person name="Andreopoulos B."/>
            <person name="LaButti K."/>
            <person name="Kuo A."/>
            <person name="Mondo S."/>
            <person name="Riley R."/>
            <person name="Otillar R."/>
            <person name="Haridas S."/>
            <person name="Lipzen A."/>
            <person name="Grimwood J."/>
            <person name="Schmutz J."/>
            <person name="Clum A."/>
            <person name="Reid I.D."/>
            <person name="Moisan M.C."/>
            <person name="Butler G."/>
            <person name="Nguyen T.T.M."/>
            <person name="Dewar K."/>
            <person name="Conant G."/>
            <person name="Drula E."/>
            <person name="Henrissat B."/>
            <person name="Hansel C."/>
            <person name="Singer S."/>
            <person name="Hutchinson M.I."/>
            <person name="de Vries R.P."/>
            <person name="Natvig D.O."/>
            <person name="Powell A.J."/>
            <person name="Tsang A."/>
            <person name="Grigoriev I.V."/>
        </authorList>
    </citation>
    <scope>NUCLEOTIDE SEQUENCE [LARGE SCALE GENOMIC DNA]</scope>
    <source>
        <strain evidence="6 7">CBS 494.80</strain>
    </source>
</reference>
<comment type="similarity">
    <text evidence="1">In the 2nd section; belongs to the type-I 3-dehydroquinase family.</text>
</comment>
<evidence type="ECO:0000259" key="5">
    <source>
        <dbReference type="Pfam" id="PF08501"/>
    </source>
</evidence>
<dbReference type="SUPFAM" id="SSF52540">
    <property type="entry name" value="P-loop containing nucleoside triphosphate hydrolases"/>
    <property type="match status" value="1"/>
</dbReference>
<feature type="region of interest" description="Disordered" evidence="3">
    <location>
        <begin position="1"/>
        <end position="54"/>
    </location>
</feature>
<dbReference type="Pfam" id="PF08501">
    <property type="entry name" value="Shikimate_dh_N"/>
    <property type="match status" value="1"/>
</dbReference>
<comment type="caution">
    <text evidence="6">The sequence shown here is derived from an EMBL/GenBank/DDBJ whole genome shotgun (WGS) entry which is preliminary data.</text>
</comment>
<evidence type="ECO:0000256" key="2">
    <source>
        <dbReference type="ARBA" id="ARBA00009349"/>
    </source>
</evidence>
<dbReference type="InterPro" id="IPR022893">
    <property type="entry name" value="Shikimate_DH_fam"/>
</dbReference>
<evidence type="ECO:0000259" key="4">
    <source>
        <dbReference type="Pfam" id="PF01488"/>
    </source>
</evidence>
<sequence>MDSHGNRTEDRRRTDSTSMDNVQSRPSSVAEISRSASRSESHASTMRKGLPSLRTPRRFAEGASIVLVGARGCGKTSLGYIAARALGWRLIEADDEFKLKTGLSRAQFLRANGRDAEEYRTKERMVMETMLSTNVSHTVMVCGIGSLDSHGQAILKQYALRHPVIHIIRETERLCEWLQISETADLVVRLEESDRNHRLCSNFEYYNLFDDGRSPSNLVEPHFRPLADATGGFISPPHVRRLQQTQQEFIRFVKFILDGSNSCLQALLSTSTNDSVQPADPRSTYALSIEFSQLEDEAIDLAYLECGHNAVEVVISAKDISGYSITAESIWVAKLSRQFAIIRRSVVVPIMFHVDMRSFDAAKLSDDTALDDIYLELLSLGVRLGAEFVTVGLTLSDQLIEEAIKTRGNTLIVGDHLETKTSQKWGTHDMLALYNKGRRLQCDLLRLRLYTLDEEDIIDLRQFIREIGTSPGAQVPLIAYNVGRLGRYSMCLNTILTAVTYPGARHHHAQGLLTLQDITRLRFELGLLDCRNFFIFGASVLYSLSPAMHNAGYRACGLPHNYRAIQASSINDLGPLLRDPSVGGAAISLPYKMAIMRYVDTMSAEAYAIGAVNTLIRSKSSIATTSRDEQASDRQYPHWHGDNTDWIGITTCIQRNLSPANIIRPWTSSLVVGAGGMARAAIYALIRLDVPNIFIYNRTVANAEQLASHFNKVAAEFRNSTPSLRTRNVSHRLAVLKSMEDPWPADFEQPTIIVACVPAHSIGGLPPANLTLPKTWLQSVNGGVVIEVCHMLAYKPLITPLITQIEQLCDTGRPWVVVSGLEVLPEQGIPQFELLTARAAPRRVLRTAVYHEYKRQAENAVRESSHEPQN</sequence>
<dbReference type="InterPro" id="IPR013708">
    <property type="entry name" value="Shikimate_DH-bd_N"/>
</dbReference>
<dbReference type="InterPro" id="IPR036291">
    <property type="entry name" value="NAD(P)-bd_dom_sf"/>
</dbReference>
<feature type="domain" description="Quinate/shikimate 5-dehydrogenase/glutamyl-tRNA reductase" evidence="4">
    <location>
        <begin position="670"/>
        <end position="716"/>
    </location>
</feature>
<name>A0ABR4CGY2_9HELO</name>
<dbReference type="Pfam" id="PF01488">
    <property type="entry name" value="Shikimate_DH"/>
    <property type="match status" value="1"/>
</dbReference>
<dbReference type="InterPro" id="IPR001381">
    <property type="entry name" value="DHquinase_I"/>
</dbReference>
<dbReference type="InterPro" id="IPR046346">
    <property type="entry name" value="Aminoacid_DH-like_N_sf"/>
</dbReference>
<feature type="domain" description="Shikimate dehydrogenase substrate binding N-terminal" evidence="5">
    <location>
        <begin position="535"/>
        <end position="615"/>
    </location>
</feature>
<dbReference type="SUPFAM" id="SSF53223">
    <property type="entry name" value="Aminoacid dehydrogenase-like, N-terminal domain"/>
    <property type="match status" value="1"/>
</dbReference>
<evidence type="ECO:0008006" key="8">
    <source>
        <dbReference type="Google" id="ProtNLM"/>
    </source>
</evidence>
<dbReference type="CDD" id="cd01065">
    <property type="entry name" value="NAD_bind_Shikimate_DH"/>
    <property type="match status" value="1"/>
</dbReference>
<evidence type="ECO:0000313" key="7">
    <source>
        <dbReference type="Proteomes" id="UP001595075"/>
    </source>
</evidence>
<proteinExistence type="inferred from homology"/>
<comment type="similarity">
    <text evidence="2">In the N-terminal section; belongs to the shikimate kinase family.</text>
</comment>
<dbReference type="InterPro" id="IPR013785">
    <property type="entry name" value="Aldolase_TIM"/>
</dbReference>
<dbReference type="Pfam" id="PF01487">
    <property type="entry name" value="DHquinase_I"/>
    <property type="match status" value="1"/>
</dbReference>
<dbReference type="InterPro" id="IPR027417">
    <property type="entry name" value="P-loop_NTPase"/>
</dbReference>
<dbReference type="Gene3D" id="3.40.50.300">
    <property type="entry name" value="P-loop containing nucleotide triphosphate hydrolases"/>
    <property type="match status" value="1"/>
</dbReference>
<keyword evidence="7" id="KW-1185">Reference proteome</keyword>
<evidence type="ECO:0000256" key="3">
    <source>
        <dbReference type="SAM" id="MobiDB-lite"/>
    </source>
</evidence>
<dbReference type="InterPro" id="IPR006151">
    <property type="entry name" value="Shikm_DH/Glu-tRNA_Rdtase"/>
</dbReference>
<dbReference type="Pfam" id="PF01202">
    <property type="entry name" value="SKI"/>
    <property type="match status" value="1"/>
</dbReference>
<dbReference type="Proteomes" id="UP001595075">
    <property type="component" value="Unassembled WGS sequence"/>
</dbReference>
<organism evidence="6 7">
    <name type="scientific">Oculimacula yallundae</name>
    <dbReference type="NCBI Taxonomy" id="86028"/>
    <lineage>
        <taxon>Eukaryota</taxon>
        <taxon>Fungi</taxon>
        <taxon>Dikarya</taxon>
        <taxon>Ascomycota</taxon>
        <taxon>Pezizomycotina</taxon>
        <taxon>Leotiomycetes</taxon>
        <taxon>Helotiales</taxon>
        <taxon>Ploettnerulaceae</taxon>
        <taxon>Oculimacula</taxon>
    </lineage>
</organism>